<keyword evidence="1" id="KW-0472">Membrane</keyword>
<comment type="caution">
    <text evidence="2">The sequence shown here is derived from an EMBL/GenBank/DDBJ whole genome shotgun (WGS) entry which is preliminary data.</text>
</comment>
<organism evidence="2 3">
    <name type="scientific">Echinococcus granulosus</name>
    <name type="common">Hydatid tapeworm</name>
    <dbReference type="NCBI Taxonomy" id="6210"/>
    <lineage>
        <taxon>Eukaryota</taxon>
        <taxon>Metazoa</taxon>
        <taxon>Spiralia</taxon>
        <taxon>Lophotrochozoa</taxon>
        <taxon>Platyhelminthes</taxon>
        <taxon>Cestoda</taxon>
        <taxon>Eucestoda</taxon>
        <taxon>Cyclophyllidea</taxon>
        <taxon>Taeniidae</taxon>
        <taxon>Echinococcus</taxon>
        <taxon>Echinococcus granulosus group</taxon>
    </lineage>
</organism>
<protein>
    <submittedName>
        <fullName evidence="2">Uncharacterized protein</fullName>
    </submittedName>
</protein>
<accession>W6TZ12</accession>
<proteinExistence type="predicted"/>
<keyword evidence="1" id="KW-1133">Transmembrane helix</keyword>
<sequence length="109" mass="12499">MFLVGSKRCLELTTHGNTRRHATRATDRFSETCQVMRGSDLHAQPPDMLNYAFQCFLLLLALLRIAVIPTNRFIINVSQPLRFVFSIFNYCIAGIICLNRLSILRRALL</sequence>
<dbReference type="RefSeq" id="XP_024345139.1">
    <property type="nucleotide sequence ID" value="XM_024500447.1"/>
</dbReference>
<dbReference type="EMBL" id="APAU02000492">
    <property type="protein sequence ID" value="EUB53943.1"/>
    <property type="molecule type" value="Genomic_DNA"/>
</dbReference>
<dbReference type="AlphaFoldDB" id="W6TZ12"/>
<name>W6TZ12_ECHGR</name>
<dbReference type="KEGG" id="egl:EGR_11200"/>
<feature type="transmembrane region" description="Helical" evidence="1">
    <location>
        <begin position="83"/>
        <end position="103"/>
    </location>
</feature>
<keyword evidence="1" id="KW-0812">Transmembrane</keyword>
<dbReference type="CTD" id="36346913"/>
<reference evidence="2 3" key="1">
    <citation type="journal article" date="2013" name="Nat. Genet.">
        <title>The genome of the hydatid tapeworm Echinococcus granulosus.</title>
        <authorList>
            <person name="Zheng H."/>
            <person name="Zhang W."/>
            <person name="Zhang L."/>
            <person name="Zhang Z."/>
            <person name="Li J."/>
            <person name="Lu G."/>
            <person name="Zhu Y."/>
            <person name="Wang Y."/>
            <person name="Huang Y."/>
            <person name="Liu J."/>
            <person name="Kang H."/>
            <person name="Chen J."/>
            <person name="Wang L."/>
            <person name="Chen A."/>
            <person name="Yu S."/>
            <person name="Gao Z."/>
            <person name="Jin L."/>
            <person name="Gu W."/>
            <person name="Wang Z."/>
            <person name="Zhao L."/>
            <person name="Shi B."/>
            <person name="Wen H."/>
            <person name="Lin R."/>
            <person name="Jones M.K."/>
            <person name="Brejova B."/>
            <person name="Vinar T."/>
            <person name="Zhao G."/>
            <person name="McManus D.P."/>
            <person name="Chen Z."/>
            <person name="Zhou Y."/>
            <person name="Wang S."/>
        </authorList>
    </citation>
    <scope>NUCLEOTIDE SEQUENCE [LARGE SCALE GENOMIC DNA]</scope>
</reference>
<feature type="transmembrane region" description="Helical" evidence="1">
    <location>
        <begin position="51"/>
        <end position="71"/>
    </location>
</feature>
<dbReference type="Proteomes" id="UP000019149">
    <property type="component" value="Unassembled WGS sequence"/>
</dbReference>
<evidence type="ECO:0000313" key="3">
    <source>
        <dbReference type="Proteomes" id="UP000019149"/>
    </source>
</evidence>
<keyword evidence="3" id="KW-1185">Reference proteome</keyword>
<gene>
    <name evidence="2" type="ORF">EGR_11200</name>
</gene>
<evidence type="ECO:0000313" key="2">
    <source>
        <dbReference type="EMBL" id="EUB53943.1"/>
    </source>
</evidence>
<evidence type="ECO:0000256" key="1">
    <source>
        <dbReference type="SAM" id="Phobius"/>
    </source>
</evidence>
<dbReference type="GeneID" id="36346913"/>